<gene>
    <name evidence="2" type="ORF">ABT39_MTgene3421</name>
</gene>
<reference evidence="2" key="1">
    <citation type="journal article" date="2015" name="Genome Biol. Evol.">
        <title>Organellar Genomes of White Spruce (Picea glauca): Assembly and Annotation.</title>
        <authorList>
            <person name="Jackman S.D."/>
            <person name="Warren R.L."/>
            <person name="Gibb E.A."/>
            <person name="Vandervalk B.P."/>
            <person name="Mohamadi H."/>
            <person name="Chu J."/>
            <person name="Raymond A."/>
            <person name="Pleasance S."/>
            <person name="Coope R."/>
            <person name="Wildung M.R."/>
            <person name="Ritland C.E."/>
            <person name="Bousquet J."/>
            <person name="Jones S.J."/>
            <person name="Bohlmann J."/>
            <person name="Birol I."/>
        </authorList>
    </citation>
    <scope>NUCLEOTIDE SEQUENCE [LARGE SCALE GENOMIC DNA]</scope>
    <source>
        <tissue evidence="2">Flushing bud</tissue>
    </source>
</reference>
<accession>A0A117NFK8</accession>
<name>A0A117NFK8_PICGL</name>
<keyword evidence="1" id="KW-0812">Transmembrane</keyword>
<evidence type="ECO:0000256" key="1">
    <source>
        <dbReference type="SAM" id="Phobius"/>
    </source>
</evidence>
<protein>
    <submittedName>
        <fullName evidence="2">Uncharacterized protein</fullName>
    </submittedName>
</protein>
<comment type="caution">
    <text evidence="2">The sequence shown here is derived from an EMBL/GenBank/DDBJ whole genome shotgun (WGS) entry which is preliminary data.</text>
</comment>
<proteinExistence type="predicted"/>
<evidence type="ECO:0000313" key="2">
    <source>
        <dbReference type="EMBL" id="KUM45348.1"/>
    </source>
</evidence>
<keyword evidence="1" id="KW-1133">Transmembrane helix</keyword>
<geneLocation type="mitochondrion" evidence="2"/>
<keyword evidence="2" id="KW-0496">Mitochondrion</keyword>
<dbReference type="AlphaFoldDB" id="A0A117NFK8"/>
<keyword evidence="1" id="KW-0472">Membrane</keyword>
<organism evidence="2">
    <name type="scientific">Picea glauca</name>
    <name type="common">White spruce</name>
    <name type="synonym">Pinus glauca</name>
    <dbReference type="NCBI Taxonomy" id="3330"/>
    <lineage>
        <taxon>Eukaryota</taxon>
        <taxon>Viridiplantae</taxon>
        <taxon>Streptophyta</taxon>
        <taxon>Embryophyta</taxon>
        <taxon>Tracheophyta</taxon>
        <taxon>Spermatophyta</taxon>
        <taxon>Pinopsida</taxon>
        <taxon>Pinidae</taxon>
        <taxon>Conifers I</taxon>
        <taxon>Pinales</taxon>
        <taxon>Pinaceae</taxon>
        <taxon>Picea</taxon>
    </lineage>
</organism>
<sequence length="43" mass="5003">MHLDPLLGLCLALVLALYMHITAMDLYLELKHMDCGWFPYFCS</sequence>
<feature type="transmembrane region" description="Helical" evidence="1">
    <location>
        <begin position="6"/>
        <end position="28"/>
    </location>
</feature>
<dbReference type="EMBL" id="LKAM01000020">
    <property type="protein sequence ID" value="KUM45348.1"/>
    <property type="molecule type" value="Genomic_DNA"/>
</dbReference>